<reference evidence="8" key="1">
    <citation type="journal article" date="2019" name="Int. J. Syst. Evol. Microbiol.">
        <title>The Global Catalogue of Microorganisms (GCM) 10K type strain sequencing project: providing services to taxonomists for standard genome sequencing and annotation.</title>
        <authorList>
            <consortium name="The Broad Institute Genomics Platform"/>
            <consortium name="The Broad Institute Genome Sequencing Center for Infectious Disease"/>
            <person name="Wu L."/>
            <person name="Ma J."/>
        </authorList>
    </citation>
    <scope>NUCLEOTIDE SEQUENCE [LARGE SCALE GENOMIC DNA]</scope>
    <source>
        <strain evidence="8">JCM 31486</strain>
    </source>
</reference>
<keyword evidence="4" id="KW-0408">Iron</keyword>
<keyword evidence="1" id="KW-0004">4Fe-4S</keyword>
<feature type="domain" description="4Fe-4S Mo/W bis-MGD-type" evidence="6">
    <location>
        <begin position="2"/>
        <end position="58"/>
    </location>
</feature>
<keyword evidence="5" id="KW-0411">Iron-sulfur</keyword>
<evidence type="ECO:0000313" key="8">
    <source>
        <dbReference type="Proteomes" id="UP001597045"/>
    </source>
</evidence>
<keyword evidence="3" id="KW-0560">Oxidoreductase</keyword>
<dbReference type="PROSITE" id="PS51669">
    <property type="entry name" value="4FE4S_MOW_BIS_MGD"/>
    <property type="match status" value="1"/>
</dbReference>
<evidence type="ECO:0000259" key="6">
    <source>
        <dbReference type="PROSITE" id="PS51669"/>
    </source>
</evidence>
<protein>
    <recommendedName>
        <fullName evidence="6">4Fe-4S Mo/W bis-MGD-type domain-containing protein</fullName>
    </recommendedName>
</protein>
<sequence>MDQWHKSACILCECNCGIEVLAADGLLKRVRGDKDHVSSQGYTCNKALRLEHYQNGPQRLTTPLRRREDGTYEPFNLVVLTLSDKGITHSTAFFDHKLFGTFGLPTTG</sequence>
<dbReference type="EMBL" id="JBHTIS010003549">
    <property type="protein sequence ID" value="MFD1051385.1"/>
    <property type="molecule type" value="Genomic_DNA"/>
</dbReference>
<keyword evidence="8" id="KW-1185">Reference proteome</keyword>
<dbReference type="SMART" id="SM00926">
    <property type="entry name" value="Molybdop_Fe4S4"/>
    <property type="match status" value="1"/>
</dbReference>
<dbReference type="Gene3D" id="3.30.200.210">
    <property type="match status" value="1"/>
</dbReference>
<evidence type="ECO:0000256" key="2">
    <source>
        <dbReference type="ARBA" id="ARBA00022723"/>
    </source>
</evidence>
<organism evidence="7 8">
    <name type="scientific">Kibdelosporangium lantanae</name>
    <dbReference type="NCBI Taxonomy" id="1497396"/>
    <lineage>
        <taxon>Bacteria</taxon>
        <taxon>Bacillati</taxon>
        <taxon>Actinomycetota</taxon>
        <taxon>Actinomycetes</taxon>
        <taxon>Pseudonocardiales</taxon>
        <taxon>Pseudonocardiaceae</taxon>
        <taxon>Kibdelosporangium</taxon>
    </lineage>
</organism>
<evidence type="ECO:0000256" key="4">
    <source>
        <dbReference type="ARBA" id="ARBA00023004"/>
    </source>
</evidence>
<dbReference type="InterPro" id="IPR006963">
    <property type="entry name" value="Mopterin_OxRdtase_4Fe-4S_dom"/>
</dbReference>
<comment type="caution">
    <text evidence="7">The sequence shown here is derived from an EMBL/GenBank/DDBJ whole genome shotgun (WGS) entry which is preliminary data.</text>
</comment>
<evidence type="ECO:0000313" key="7">
    <source>
        <dbReference type="EMBL" id="MFD1051385.1"/>
    </source>
</evidence>
<dbReference type="PANTHER" id="PTHR43105">
    <property type="entry name" value="RESPIRATORY NITRATE REDUCTASE"/>
    <property type="match status" value="1"/>
</dbReference>
<evidence type="ECO:0000256" key="1">
    <source>
        <dbReference type="ARBA" id="ARBA00022485"/>
    </source>
</evidence>
<dbReference type="Proteomes" id="UP001597045">
    <property type="component" value="Unassembled WGS sequence"/>
</dbReference>
<dbReference type="SUPFAM" id="SSF53706">
    <property type="entry name" value="Formate dehydrogenase/DMSO reductase, domains 1-3"/>
    <property type="match status" value="1"/>
</dbReference>
<evidence type="ECO:0000256" key="3">
    <source>
        <dbReference type="ARBA" id="ARBA00023002"/>
    </source>
</evidence>
<name>A0ABW3MQC3_9PSEU</name>
<dbReference type="InterPro" id="IPR050123">
    <property type="entry name" value="Prok_molybdopt-oxidoreductase"/>
</dbReference>
<keyword evidence="2" id="KW-0479">Metal-binding</keyword>
<gene>
    <name evidence="7" type="ORF">ACFQ1S_40515</name>
</gene>
<dbReference type="PANTHER" id="PTHR43105:SF9">
    <property type="entry name" value="NADPH-FE(3+) OXIDOREDUCTASE SUBUNIT ALPHA"/>
    <property type="match status" value="1"/>
</dbReference>
<accession>A0ABW3MQC3</accession>
<dbReference type="Pfam" id="PF04879">
    <property type="entry name" value="Molybdop_Fe4S4"/>
    <property type="match status" value="1"/>
</dbReference>
<evidence type="ECO:0000256" key="5">
    <source>
        <dbReference type="ARBA" id="ARBA00023014"/>
    </source>
</evidence>
<proteinExistence type="predicted"/>